<sequence>MRKAVRQRWLAGLVFLLAALAWLSVEVGWLNFHVSLMTFLVTIVLVIILGSCLINLNVFGSVFSAAFLVMLYAGPLGITRLVPWTILGIALLIGIGLSLILRPLIHKQRWKKWQRWFDWDDQRNDWHRPNFIENTGADDGSYIHVNAQMGSADRYIESQNFKQADIRASMADVNIYFNKAKIKGDSAIINIEGYMCDINITVPSYWHVVNHIDPYLGGVSANTKTVDPSQPTVYLNGRVSLGDLKVLYA</sequence>
<feature type="domain" description="LiaF transmembrane" evidence="2">
    <location>
        <begin position="11"/>
        <end position="104"/>
    </location>
</feature>
<gene>
    <name evidence="3" type="ORF">ACFQ22_05045</name>
</gene>
<organism evidence="3 4">
    <name type="scientific">Lentilactobacillus raoultii</name>
    <dbReference type="NCBI Taxonomy" id="1987503"/>
    <lineage>
        <taxon>Bacteria</taxon>
        <taxon>Bacillati</taxon>
        <taxon>Bacillota</taxon>
        <taxon>Bacilli</taxon>
        <taxon>Lactobacillales</taxon>
        <taxon>Lactobacillaceae</taxon>
        <taxon>Lentilactobacillus</taxon>
    </lineage>
</organism>
<keyword evidence="4" id="KW-1185">Reference proteome</keyword>
<evidence type="ECO:0000259" key="2">
    <source>
        <dbReference type="Pfam" id="PF22570"/>
    </source>
</evidence>
<protein>
    <recommendedName>
        <fullName evidence="2">LiaF transmembrane domain-containing protein</fullName>
    </recommendedName>
</protein>
<evidence type="ECO:0000313" key="4">
    <source>
        <dbReference type="Proteomes" id="UP001597156"/>
    </source>
</evidence>
<reference evidence="4" key="1">
    <citation type="journal article" date="2019" name="Int. J. Syst. Evol. Microbiol.">
        <title>The Global Catalogue of Microorganisms (GCM) 10K type strain sequencing project: providing services to taxonomists for standard genome sequencing and annotation.</title>
        <authorList>
            <consortium name="The Broad Institute Genomics Platform"/>
            <consortium name="The Broad Institute Genome Sequencing Center for Infectious Disease"/>
            <person name="Wu L."/>
            <person name="Ma J."/>
        </authorList>
    </citation>
    <scope>NUCLEOTIDE SEQUENCE [LARGE SCALE GENOMIC DNA]</scope>
    <source>
        <strain evidence="4">CCUG 71848</strain>
    </source>
</reference>
<accession>A0ABW3PP39</accession>
<keyword evidence="1" id="KW-0812">Transmembrane</keyword>
<evidence type="ECO:0000256" key="1">
    <source>
        <dbReference type="SAM" id="Phobius"/>
    </source>
</evidence>
<dbReference type="RefSeq" id="WP_121979377.1">
    <property type="nucleotide sequence ID" value="NZ_JBHTLH010000015.1"/>
</dbReference>
<dbReference type="Pfam" id="PF22570">
    <property type="entry name" value="LiaF-TM"/>
    <property type="match status" value="1"/>
</dbReference>
<dbReference type="InterPro" id="IPR054331">
    <property type="entry name" value="LiaF_TM"/>
</dbReference>
<dbReference type="PANTHER" id="PTHR40763:SF5">
    <property type="entry name" value="MEMBRANE PROTEIN"/>
    <property type="match status" value="1"/>
</dbReference>
<dbReference type="PANTHER" id="PTHR40763">
    <property type="entry name" value="MEMBRANE PROTEIN-RELATED"/>
    <property type="match status" value="1"/>
</dbReference>
<keyword evidence="1" id="KW-0472">Membrane</keyword>
<evidence type="ECO:0000313" key="3">
    <source>
        <dbReference type="EMBL" id="MFD1124731.1"/>
    </source>
</evidence>
<proteinExistence type="predicted"/>
<feature type="transmembrane region" description="Helical" evidence="1">
    <location>
        <begin position="84"/>
        <end position="105"/>
    </location>
</feature>
<dbReference type="Proteomes" id="UP001597156">
    <property type="component" value="Unassembled WGS sequence"/>
</dbReference>
<keyword evidence="1" id="KW-1133">Transmembrane helix</keyword>
<dbReference type="EMBL" id="JBHTLH010000015">
    <property type="protein sequence ID" value="MFD1124731.1"/>
    <property type="molecule type" value="Genomic_DNA"/>
</dbReference>
<feature type="transmembrane region" description="Helical" evidence="1">
    <location>
        <begin position="56"/>
        <end position="78"/>
    </location>
</feature>
<feature type="transmembrane region" description="Helical" evidence="1">
    <location>
        <begin position="31"/>
        <end position="49"/>
    </location>
</feature>
<name>A0ABW3PP39_9LACO</name>
<comment type="caution">
    <text evidence="3">The sequence shown here is derived from an EMBL/GenBank/DDBJ whole genome shotgun (WGS) entry which is preliminary data.</text>
</comment>